<accession>A0AA96EVL0</accession>
<dbReference type="EMBL" id="CP134878">
    <property type="protein sequence ID" value="WNM19398.1"/>
    <property type="molecule type" value="Genomic_DNA"/>
</dbReference>
<evidence type="ECO:0000313" key="1">
    <source>
        <dbReference type="EMBL" id="WNM19398.1"/>
    </source>
</evidence>
<accession>A0AA96J4P9</accession>
<dbReference type="Gene3D" id="3.90.470.20">
    <property type="entry name" value="4'-phosphopantetheinyl transferase domain"/>
    <property type="match status" value="2"/>
</dbReference>
<protein>
    <submittedName>
        <fullName evidence="1">4-phosphopantetheinyl transferase</fullName>
    </submittedName>
</protein>
<dbReference type="InterPro" id="IPR037143">
    <property type="entry name" value="4-PPantetheinyl_Trfase_dom_sf"/>
</dbReference>
<keyword evidence="3" id="KW-1185">Reference proteome</keyword>
<dbReference type="EMBL" id="CP134890">
    <property type="protein sequence ID" value="WNM20788.1"/>
    <property type="molecule type" value="Genomic_DNA"/>
</dbReference>
<dbReference type="SUPFAM" id="SSF56214">
    <property type="entry name" value="4'-phosphopantetheinyl transferase"/>
    <property type="match status" value="2"/>
</dbReference>
<organism evidence="1">
    <name type="scientific">Flavobacterium capsici</name>
    <dbReference type="NCBI Taxonomy" id="3075618"/>
    <lineage>
        <taxon>Bacteria</taxon>
        <taxon>Pseudomonadati</taxon>
        <taxon>Bacteroidota</taxon>
        <taxon>Flavobacteriia</taxon>
        <taxon>Flavobacteriales</taxon>
        <taxon>Flavobacteriaceae</taxon>
        <taxon>Flavobacterium</taxon>
    </lineage>
</organism>
<dbReference type="AlphaFoldDB" id="A0AA96EVL0"/>
<evidence type="ECO:0000313" key="3">
    <source>
        <dbReference type="Proteomes" id="UP001304515"/>
    </source>
</evidence>
<dbReference type="KEGG" id="fcj:RN605_08820"/>
<sequence>MPLFQINTIESHTVVYVWKITESFNELFRSVVLKDVSLARVENMKAESHQKGFLAVRKLLSEAGYDDFDLYYDEFGKPHLKDGKNISISHSNDFSVIAISDVNLGIDLEILKDKTLKLAPRYMDVSHLENLNGQEKLQKATVVWGIKESIFKIKNEPGISFKDHIFENEFHLSDKKCVTELRFENKKELFDIQFYFIENYSLVIAFEKN</sequence>
<dbReference type="GO" id="GO:0008897">
    <property type="term" value="F:holo-[acyl-carrier-protein] synthase activity"/>
    <property type="evidence" value="ECO:0007669"/>
    <property type="project" value="InterPro"/>
</dbReference>
<dbReference type="RefSeq" id="WP_313324289.1">
    <property type="nucleotide sequence ID" value="NZ_CP134878.1"/>
</dbReference>
<proteinExistence type="predicted"/>
<dbReference type="GO" id="GO:0000287">
    <property type="term" value="F:magnesium ion binding"/>
    <property type="evidence" value="ECO:0007669"/>
    <property type="project" value="InterPro"/>
</dbReference>
<name>A0AA96EVL0_9FLAO</name>
<evidence type="ECO:0000313" key="2">
    <source>
        <dbReference type="EMBL" id="WNM20788.1"/>
    </source>
</evidence>
<reference evidence="1 3" key="1">
    <citation type="submission" date="2023-09" db="EMBL/GenBank/DDBJ databases">
        <title>Flavobacterium sp. a novel bacteria isolate from Pepper rhizosphere.</title>
        <authorList>
            <person name="Peng Y."/>
            <person name="Lee J."/>
        </authorList>
    </citation>
    <scope>NUCLEOTIDE SEQUENCE</scope>
    <source>
        <strain evidence="1">PMR2A8</strain>
        <strain evidence="2 3">PMTSA4</strain>
    </source>
</reference>
<dbReference type="Proteomes" id="UP001304515">
    <property type="component" value="Chromosome"/>
</dbReference>
<keyword evidence="1" id="KW-0808">Transferase</keyword>
<gene>
    <name evidence="2" type="ORF">RN605_08820</name>
    <name evidence="1" type="ORF">RN608_01650</name>
</gene>